<gene>
    <name evidence="2" type="ORF">GGP45_003070</name>
    <name evidence="1" type="ORF">GGP82_003604</name>
</gene>
<sequence length="40" mass="4674">MYLNLTGLHEADFHQADFHEEGIFQVRDVTRFVLPSDVLL</sequence>
<name>A0A9X2U565_9BACT</name>
<dbReference type="Proteomes" id="UP001155144">
    <property type="component" value="Unassembled WGS sequence"/>
</dbReference>
<evidence type="ECO:0000313" key="2">
    <source>
        <dbReference type="EMBL" id="MCS4122703.1"/>
    </source>
</evidence>
<comment type="caution">
    <text evidence="1">The sequence shown here is derived from an EMBL/GenBank/DDBJ whole genome shotgun (WGS) entry which is preliminary data.</text>
</comment>
<dbReference type="EMBL" id="JANTYZ010000031">
    <property type="protein sequence ID" value="MCS3867020.1"/>
    <property type="molecule type" value="Genomic_DNA"/>
</dbReference>
<dbReference type="EMBL" id="JANUBL010000008">
    <property type="protein sequence ID" value="MCS4122703.1"/>
    <property type="molecule type" value="Genomic_DNA"/>
</dbReference>
<evidence type="ECO:0000313" key="3">
    <source>
        <dbReference type="Proteomes" id="UP001155034"/>
    </source>
</evidence>
<proteinExistence type="predicted"/>
<evidence type="ECO:0000313" key="1">
    <source>
        <dbReference type="EMBL" id="MCS3867020.1"/>
    </source>
</evidence>
<dbReference type="Proteomes" id="UP001155034">
    <property type="component" value="Unassembled WGS sequence"/>
</dbReference>
<reference evidence="1" key="1">
    <citation type="submission" date="2022-08" db="EMBL/GenBank/DDBJ databases">
        <title>Genomic Encyclopedia of Type Strains, Phase V (KMG-V): Genome sequencing to study the core and pangenomes of soil and plant-associated prokaryotes.</title>
        <authorList>
            <person name="Whitman W."/>
        </authorList>
    </citation>
    <scope>NUCLEOTIDE SEQUENCE</scope>
    <source>
        <strain evidence="1">SP2016B</strain>
        <strain evidence="2">SP3026</strain>
    </source>
</reference>
<dbReference type="AlphaFoldDB" id="A0A9X2U565"/>
<protein>
    <submittedName>
        <fullName evidence="1">Uncharacterized protein</fullName>
    </submittedName>
</protein>
<accession>A0A9X2U565</accession>
<organism evidence="1 3">
    <name type="scientific">Salinibacter ruber</name>
    <dbReference type="NCBI Taxonomy" id="146919"/>
    <lineage>
        <taxon>Bacteria</taxon>
        <taxon>Pseudomonadati</taxon>
        <taxon>Rhodothermota</taxon>
        <taxon>Rhodothermia</taxon>
        <taxon>Rhodothermales</taxon>
        <taxon>Salinibacteraceae</taxon>
        <taxon>Salinibacter</taxon>
    </lineage>
</organism>